<dbReference type="AlphaFoldDB" id="A0A2H3UBH5"/>
<dbReference type="Proteomes" id="UP000219369">
    <property type="component" value="Unassembled WGS sequence"/>
</dbReference>
<reference evidence="2" key="1">
    <citation type="submission" date="2016-09" db="EMBL/GenBank/DDBJ databases">
        <authorList>
            <person name="Guldener U."/>
        </authorList>
    </citation>
    <scope>NUCLEOTIDE SEQUENCE [LARGE SCALE GENOMIC DNA]</scope>
    <source>
        <strain evidence="2">V64-1</strain>
    </source>
</reference>
<protein>
    <recommendedName>
        <fullName evidence="3">HAT C-terminal dimerisation domain-containing protein</fullName>
    </recommendedName>
</protein>
<name>A0A2H3UBH5_FUSOX</name>
<dbReference type="EMBL" id="FMJY01000012">
    <property type="protein sequence ID" value="SCO92616.1"/>
    <property type="molecule type" value="Genomic_DNA"/>
</dbReference>
<sequence>MADECERLFSSANILFSDRRSRLKMDIIKVSECLRSWYNPPARNTFEDINIGRLEGESDLQGTRQAGEESEIRMGNEDLQKVHQDGFLDEDNTAHEGLRKECY</sequence>
<proteinExistence type="predicted"/>
<evidence type="ECO:0000313" key="2">
    <source>
        <dbReference type="Proteomes" id="UP000219369"/>
    </source>
</evidence>
<accession>A0A2H3UBH5</accession>
<evidence type="ECO:0000313" key="1">
    <source>
        <dbReference type="EMBL" id="SCO92616.1"/>
    </source>
</evidence>
<evidence type="ECO:0008006" key="3">
    <source>
        <dbReference type="Google" id="ProtNLM"/>
    </source>
</evidence>
<gene>
    <name evidence="1" type="ORF">FRV6_16744</name>
</gene>
<organism evidence="1 2">
    <name type="scientific">Fusarium oxysporum</name>
    <name type="common">Fusarium vascular wilt</name>
    <dbReference type="NCBI Taxonomy" id="5507"/>
    <lineage>
        <taxon>Eukaryota</taxon>
        <taxon>Fungi</taxon>
        <taxon>Dikarya</taxon>
        <taxon>Ascomycota</taxon>
        <taxon>Pezizomycotina</taxon>
        <taxon>Sordariomycetes</taxon>
        <taxon>Hypocreomycetidae</taxon>
        <taxon>Hypocreales</taxon>
        <taxon>Nectriaceae</taxon>
        <taxon>Fusarium</taxon>
        <taxon>Fusarium oxysporum species complex</taxon>
    </lineage>
</organism>
<dbReference type="OrthoDB" id="5152423at2759"/>